<proteinExistence type="predicted"/>
<comment type="caution">
    <text evidence="1">The sequence shown here is derived from an EMBL/GenBank/DDBJ whole genome shotgun (WGS) entry which is preliminary data.</text>
</comment>
<dbReference type="AlphaFoldDB" id="A0A8H3XCX7"/>
<name>A0A8H3XCX7_GIGMA</name>
<dbReference type="EMBL" id="WTPW01001287">
    <property type="protein sequence ID" value="KAF0445076.1"/>
    <property type="molecule type" value="Genomic_DNA"/>
</dbReference>
<protein>
    <submittedName>
        <fullName evidence="1">Uncharacterized protein</fullName>
    </submittedName>
</protein>
<keyword evidence="2" id="KW-1185">Reference proteome</keyword>
<accession>A0A8H3XCX7</accession>
<organism evidence="1 2">
    <name type="scientific">Gigaspora margarita</name>
    <dbReference type="NCBI Taxonomy" id="4874"/>
    <lineage>
        <taxon>Eukaryota</taxon>
        <taxon>Fungi</taxon>
        <taxon>Fungi incertae sedis</taxon>
        <taxon>Mucoromycota</taxon>
        <taxon>Glomeromycotina</taxon>
        <taxon>Glomeromycetes</taxon>
        <taxon>Diversisporales</taxon>
        <taxon>Gigasporaceae</taxon>
        <taxon>Gigaspora</taxon>
    </lineage>
</organism>
<sequence>MSESETDRPVDQFFWNGKCHKTCIKHKKISDLNKNSSKVIGLENIELKITNQETEQANDVTRVNVDYLELGDFIEHEIQELADNINSGKIVDTVYKTNLLVRLNMDIQDIKEVANLVVTEIEGGDDYS</sequence>
<evidence type="ECO:0000313" key="2">
    <source>
        <dbReference type="Proteomes" id="UP000439903"/>
    </source>
</evidence>
<gene>
    <name evidence="1" type="ORF">F8M41_003252</name>
</gene>
<reference evidence="1 2" key="1">
    <citation type="journal article" date="2019" name="Environ. Microbiol.">
        <title>At the nexus of three kingdoms: the genome of the mycorrhizal fungus Gigaspora margarita provides insights into plant, endobacterial and fungal interactions.</title>
        <authorList>
            <person name="Venice F."/>
            <person name="Ghignone S."/>
            <person name="Salvioli di Fossalunga A."/>
            <person name="Amselem J."/>
            <person name="Novero M."/>
            <person name="Xianan X."/>
            <person name="Sedzielewska Toro K."/>
            <person name="Morin E."/>
            <person name="Lipzen A."/>
            <person name="Grigoriev I.V."/>
            <person name="Henrissat B."/>
            <person name="Martin F.M."/>
            <person name="Bonfante P."/>
        </authorList>
    </citation>
    <scope>NUCLEOTIDE SEQUENCE [LARGE SCALE GENOMIC DNA]</scope>
    <source>
        <strain evidence="1 2">BEG34</strain>
    </source>
</reference>
<dbReference type="Proteomes" id="UP000439903">
    <property type="component" value="Unassembled WGS sequence"/>
</dbReference>
<evidence type="ECO:0000313" key="1">
    <source>
        <dbReference type="EMBL" id="KAF0445076.1"/>
    </source>
</evidence>
<dbReference type="OrthoDB" id="10525739at2759"/>